<evidence type="ECO:0008006" key="3">
    <source>
        <dbReference type="Google" id="ProtNLM"/>
    </source>
</evidence>
<keyword evidence="2" id="KW-1185">Reference proteome</keyword>
<proteinExistence type="predicted"/>
<gene>
    <name evidence="1" type="ORF">BJ322DRAFT_8028</name>
</gene>
<dbReference type="EMBL" id="WIUZ02000001">
    <property type="protein sequence ID" value="KAF9792032.1"/>
    <property type="molecule type" value="Genomic_DNA"/>
</dbReference>
<comment type="caution">
    <text evidence="1">The sequence shown here is derived from an EMBL/GenBank/DDBJ whole genome shotgun (WGS) entry which is preliminary data.</text>
</comment>
<reference evidence="1" key="1">
    <citation type="journal article" date="2020" name="Nat. Commun.">
        <title>Large-scale genome sequencing of mycorrhizal fungi provides insights into the early evolution of symbiotic traits.</title>
        <authorList>
            <person name="Miyauchi S."/>
            <person name="Kiss E."/>
            <person name="Kuo A."/>
            <person name="Drula E."/>
            <person name="Kohler A."/>
            <person name="Sanchez-Garcia M."/>
            <person name="Morin E."/>
            <person name="Andreopoulos B."/>
            <person name="Barry K.W."/>
            <person name="Bonito G."/>
            <person name="Buee M."/>
            <person name="Carver A."/>
            <person name="Chen C."/>
            <person name="Cichocki N."/>
            <person name="Clum A."/>
            <person name="Culley D."/>
            <person name="Crous P.W."/>
            <person name="Fauchery L."/>
            <person name="Girlanda M."/>
            <person name="Hayes R.D."/>
            <person name="Keri Z."/>
            <person name="LaButti K."/>
            <person name="Lipzen A."/>
            <person name="Lombard V."/>
            <person name="Magnuson J."/>
            <person name="Maillard F."/>
            <person name="Murat C."/>
            <person name="Nolan M."/>
            <person name="Ohm R.A."/>
            <person name="Pangilinan J."/>
            <person name="Pereira M.F."/>
            <person name="Perotto S."/>
            <person name="Peter M."/>
            <person name="Pfister S."/>
            <person name="Riley R."/>
            <person name="Sitrit Y."/>
            <person name="Stielow J.B."/>
            <person name="Szollosi G."/>
            <person name="Zifcakova L."/>
            <person name="Stursova M."/>
            <person name="Spatafora J.W."/>
            <person name="Tedersoo L."/>
            <person name="Vaario L.M."/>
            <person name="Yamada A."/>
            <person name="Yan M."/>
            <person name="Wang P."/>
            <person name="Xu J."/>
            <person name="Bruns T."/>
            <person name="Baldrian P."/>
            <person name="Vilgalys R."/>
            <person name="Dunand C."/>
            <person name="Henrissat B."/>
            <person name="Grigoriev I.V."/>
            <person name="Hibbett D."/>
            <person name="Nagy L.G."/>
            <person name="Martin F.M."/>
        </authorList>
    </citation>
    <scope>NUCLEOTIDE SEQUENCE</scope>
    <source>
        <strain evidence="1">UH-Tt-Lm1</strain>
    </source>
</reference>
<evidence type="ECO:0000313" key="2">
    <source>
        <dbReference type="Proteomes" id="UP000736335"/>
    </source>
</evidence>
<name>A0A9P6LBT3_9AGAM</name>
<sequence length="299" mass="33745">MCCDGLENSLQGFIWRLSGAIHVDETHLESRLRSSPPLILLLDGVDYTLDPLSPEAEEICARIEEFGSYEHVCLITTSRMYPEIHGFHRVEVPTPTESGARDIFYSLCNLARSPTVDTLIAKLDFHPFSIALFARTIRENSWDEQEMLKMWDDPKGVLKTTYYEMLKNSIEPVFCSPRIKQLGAAARDVLEAIAAYPSGIGEDQLEGIFRGTGGVREVVDVLCRFSLVHRQNGVLKMLSPLQFYFLESMIVYAETEEVIKWGPDCMAAPGGMSLLLDLFRGWRMTNFSSVNLLYSRATT</sequence>
<dbReference type="SUPFAM" id="SSF52540">
    <property type="entry name" value="P-loop containing nucleoside triphosphate hydrolases"/>
    <property type="match status" value="1"/>
</dbReference>
<dbReference type="Proteomes" id="UP000736335">
    <property type="component" value="Unassembled WGS sequence"/>
</dbReference>
<organism evidence="1 2">
    <name type="scientific">Thelephora terrestris</name>
    <dbReference type="NCBI Taxonomy" id="56493"/>
    <lineage>
        <taxon>Eukaryota</taxon>
        <taxon>Fungi</taxon>
        <taxon>Dikarya</taxon>
        <taxon>Basidiomycota</taxon>
        <taxon>Agaricomycotina</taxon>
        <taxon>Agaricomycetes</taxon>
        <taxon>Thelephorales</taxon>
        <taxon>Thelephoraceae</taxon>
        <taxon>Thelephora</taxon>
    </lineage>
</organism>
<reference evidence="1" key="2">
    <citation type="submission" date="2020-11" db="EMBL/GenBank/DDBJ databases">
        <authorList>
            <consortium name="DOE Joint Genome Institute"/>
            <person name="Kuo A."/>
            <person name="Miyauchi S."/>
            <person name="Kiss E."/>
            <person name="Drula E."/>
            <person name="Kohler A."/>
            <person name="Sanchez-Garcia M."/>
            <person name="Andreopoulos B."/>
            <person name="Barry K.W."/>
            <person name="Bonito G."/>
            <person name="Buee M."/>
            <person name="Carver A."/>
            <person name="Chen C."/>
            <person name="Cichocki N."/>
            <person name="Clum A."/>
            <person name="Culley D."/>
            <person name="Crous P.W."/>
            <person name="Fauchery L."/>
            <person name="Girlanda M."/>
            <person name="Hayes R."/>
            <person name="Keri Z."/>
            <person name="Labutti K."/>
            <person name="Lipzen A."/>
            <person name="Lombard V."/>
            <person name="Magnuson J."/>
            <person name="Maillard F."/>
            <person name="Morin E."/>
            <person name="Murat C."/>
            <person name="Nolan M."/>
            <person name="Ohm R."/>
            <person name="Pangilinan J."/>
            <person name="Pereira M."/>
            <person name="Perotto S."/>
            <person name="Peter M."/>
            <person name="Riley R."/>
            <person name="Sitrit Y."/>
            <person name="Stielow B."/>
            <person name="Szollosi G."/>
            <person name="Zifcakova L."/>
            <person name="Stursova M."/>
            <person name="Spatafora J.W."/>
            <person name="Tedersoo L."/>
            <person name="Vaario L.-M."/>
            <person name="Yamada A."/>
            <person name="Yan M."/>
            <person name="Wang P."/>
            <person name="Xu J."/>
            <person name="Bruns T."/>
            <person name="Baldrian P."/>
            <person name="Vilgalys R."/>
            <person name="Henrissat B."/>
            <person name="Grigoriev I.V."/>
            <person name="Hibbett D."/>
            <person name="Nagy L.G."/>
            <person name="Martin F.M."/>
        </authorList>
    </citation>
    <scope>NUCLEOTIDE SEQUENCE</scope>
    <source>
        <strain evidence="1">UH-Tt-Lm1</strain>
    </source>
</reference>
<protein>
    <recommendedName>
        <fullName evidence="3">NACHT domain-containing protein</fullName>
    </recommendedName>
</protein>
<dbReference type="AlphaFoldDB" id="A0A9P6LBT3"/>
<dbReference type="OrthoDB" id="1534087at2759"/>
<dbReference type="InterPro" id="IPR027417">
    <property type="entry name" value="P-loop_NTPase"/>
</dbReference>
<evidence type="ECO:0000313" key="1">
    <source>
        <dbReference type="EMBL" id="KAF9792032.1"/>
    </source>
</evidence>
<accession>A0A9P6LBT3</accession>